<dbReference type="KEGG" id="api:103312001"/>
<name>A0A8R2FEH5_ACYPI</name>
<dbReference type="SUPFAM" id="SSF53098">
    <property type="entry name" value="Ribonuclease H-like"/>
    <property type="match status" value="1"/>
</dbReference>
<dbReference type="OrthoDB" id="6616707at2759"/>
<dbReference type="InterPro" id="IPR021109">
    <property type="entry name" value="Peptidase_aspartic_dom_sf"/>
</dbReference>
<dbReference type="Pfam" id="PF03564">
    <property type="entry name" value="DUF1759"/>
    <property type="match status" value="1"/>
</dbReference>
<organism evidence="3 4">
    <name type="scientific">Acyrthosiphon pisum</name>
    <name type="common">Pea aphid</name>
    <dbReference type="NCBI Taxonomy" id="7029"/>
    <lineage>
        <taxon>Eukaryota</taxon>
        <taxon>Metazoa</taxon>
        <taxon>Ecdysozoa</taxon>
        <taxon>Arthropoda</taxon>
        <taxon>Hexapoda</taxon>
        <taxon>Insecta</taxon>
        <taxon>Pterygota</taxon>
        <taxon>Neoptera</taxon>
        <taxon>Paraneoptera</taxon>
        <taxon>Hemiptera</taxon>
        <taxon>Sternorrhyncha</taxon>
        <taxon>Aphidomorpha</taxon>
        <taxon>Aphidoidea</taxon>
        <taxon>Aphididae</taxon>
        <taxon>Macrosiphini</taxon>
        <taxon>Acyrthosiphon</taxon>
    </lineage>
</organism>
<dbReference type="InterPro" id="IPR001584">
    <property type="entry name" value="Integrase_cat-core"/>
</dbReference>
<evidence type="ECO:0000259" key="2">
    <source>
        <dbReference type="PROSITE" id="PS50994"/>
    </source>
</evidence>
<dbReference type="Gene3D" id="3.30.420.10">
    <property type="entry name" value="Ribonuclease H-like superfamily/Ribonuclease H"/>
    <property type="match status" value="1"/>
</dbReference>
<dbReference type="PROSITE" id="PS50994">
    <property type="entry name" value="INTEGRASE"/>
    <property type="match status" value="1"/>
</dbReference>
<dbReference type="GO" id="GO:0042575">
    <property type="term" value="C:DNA polymerase complex"/>
    <property type="evidence" value="ECO:0007669"/>
    <property type="project" value="UniProtKB-ARBA"/>
</dbReference>
<dbReference type="Gene3D" id="2.40.70.10">
    <property type="entry name" value="Acid Proteases"/>
    <property type="match status" value="1"/>
</dbReference>
<evidence type="ECO:0000256" key="1">
    <source>
        <dbReference type="SAM" id="MobiDB-lite"/>
    </source>
</evidence>
<dbReference type="InterPro" id="IPR008042">
    <property type="entry name" value="Retrotrans_Pao"/>
</dbReference>
<dbReference type="InterPro" id="IPR005312">
    <property type="entry name" value="DUF1759"/>
</dbReference>
<dbReference type="PANTHER" id="PTHR47331:SF5">
    <property type="entry name" value="RIBONUCLEASE H"/>
    <property type="match status" value="1"/>
</dbReference>
<dbReference type="InterPro" id="IPR036397">
    <property type="entry name" value="RNaseH_sf"/>
</dbReference>
<protein>
    <recommendedName>
        <fullName evidence="2">Integrase catalytic domain-containing protein</fullName>
    </recommendedName>
</protein>
<dbReference type="Pfam" id="PF05380">
    <property type="entry name" value="Peptidase_A17"/>
    <property type="match status" value="1"/>
</dbReference>
<proteinExistence type="predicted"/>
<dbReference type="GO" id="GO:0071897">
    <property type="term" value="P:DNA biosynthetic process"/>
    <property type="evidence" value="ECO:0007669"/>
    <property type="project" value="UniProtKB-ARBA"/>
</dbReference>
<dbReference type="RefSeq" id="XP_008190177.1">
    <property type="nucleotide sequence ID" value="XM_008191955.1"/>
</dbReference>
<dbReference type="InterPro" id="IPR043502">
    <property type="entry name" value="DNA/RNA_pol_sf"/>
</dbReference>
<dbReference type="GO" id="GO:0015074">
    <property type="term" value="P:DNA integration"/>
    <property type="evidence" value="ECO:0007669"/>
    <property type="project" value="InterPro"/>
</dbReference>
<dbReference type="Pfam" id="PF18701">
    <property type="entry name" value="DUF5641"/>
    <property type="match status" value="1"/>
</dbReference>
<feature type="domain" description="Integrase catalytic" evidence="2">
    <location>
        <begin position="1427"/>
        <end position="1621"/>
    </location>
</feature>
<dbReference type="CDD" id="cd01644">
    <property type="entry name" value="RT_pepA17"/>
    <property type="match status" value="1"/>
</dbReference>
<sequence length="1735" mass="196090">MAPPVSMGYVEAKARVLRGTDRLTSFIAAAGEYKAEPQHAGKRAKIEQMVQHVNEIRRNVEADIQSMELAVSQGTAPIDVTDTKDSRTLSANFDNLYYELIAFADVHRITISSPHDQTLSSTINQSTYGGNLAHYQLPKRKFPTFSGKITEWQGFDDLFNSILSHTPNPPDVEKFEFLKTSLEGEPQSLVAHLTLTAANYHSAWEILRGRYGNKRDLARVHLEALLTPHKVLSNDATSIKSLIHSILEHTAALDNLDLTTRHWSPILVHMFEKYLDYDLRARWEMILGDRHQPQVTEFVEFLRLHVRSAEARSGAYSSVTPAGPVSQVKPTSRSQHQKWQHFPSSAKAYIATTNHPPSPTITCPLCQQTHSIRQCSLFADQGPHERFQTAKTHQLCINCLGSGHSVGKCPSTKTCYSCKKQHHSLLHFSAGTPTGTSGPPPTSMIVAAKNPQSILLSTLLVSVVSFDNQRYTLRALLDTGAQVSFITKQSADRLSLNRRRCSTQVNAFSGASVNVVSGVTSIVMSPVGKPDPSVPLDVLIVSKITDYLPQTTFNFTAWPHLNKLELADPSFNIQGPIDILLGADVAPAILTGGRVAGHQSHPTAFGTIFGWVLMGPMAPITTNTVTSMLVTTETALENSLTKFWEIEEPPQLQHLSPDEVLAEEIFLSSVKRLTSGRFSVALPFKQPRPILGDSKGMALKRLHYLENRLSRDEGLSKQYLEFMTDYLTSQHMEIIPMNQRMTPYCYYIPHHCVLRPESHTTKLRVVFDASATTTAGRTLNSSLYTGRKLQQDLPQILIRARTHKILFTADIKQMYRQIEIHPEDRDYLRILWRFERDKPIEEYRLRTVTYGTSCAPHQALRTLQYLAELEKNTYPTAAQIIMHDTFVDDILTGANTPESALERQEQLISLCSRGHFQLRKWASNSSVVLQSIPECDRSMATDVLFDDDLEAGLKILGMRWNPKQDHFSYSVQRPSTKTTKRSILSDLARIFDPLGLLAPTTFLAKHLMQLLWTSGIGWDDPIPEQILTIWQRYQCDLKGIQNLSVPRRITMDGEVKYELHAFSDSSEKGYAAAVYLRCEHREGIQCHLITAKTKVAPLKRVTIPRLELCGAVLAAQLLHYVQEVLKSVLPVEAMHAWTDSTTTLAWIKFSPHRWATFVANRTSQLQSLTPPSLWRYVPTGENPVDCASRGLYPTELMQHSMWWNGPAFLSKEDNEWPPCSTLSASPSTDLEIRHTTLLLTSSTTIFDQLFLRISSLRKIIRIVAYCIRVVVRVKQSNRNLSPVELAHALKVIILAVQQNAFSDELKRLRDPNNKSTSKLRGLNPFIDEREVLRVGGRLVHADIPYEQKHPILLPRSHRFTDLLIDDFHLQHKHPGATTLQSIIQQQYWIVASRQVIKSRLRLCLACYRLRPRSVQPVMGNLPKFRLQQIKPFVVTGVDYAGPITLKTSTTRRAISCQAYICLFVCMTTKALHLELASDLSTEVFLMAMCRFISRRGPVEQIHSDCGTNFVGAANLFQTVDNFTRSTEYQTKCRDYLTKRNISWHFNPPSAPHFGGLWEAGVKSVKTLLYRTLGLQRLKYEELATLLSRIEATLNSRPLGALSHDPRDFEALTPSHFLTLMPSTAMIEPNLDSVPLSRLQRWRLIKDLHTHFWKRWQCDYLQTLQRRTKWTQGQENIKVDTLVLIREPTTSLSWRLGRITQLHPGLDGVVRVATVQTANGLLKRPTVKLCPLPIIC</sequence>
<evidence type="ECO:0000313" key="3">
    <source>
        <dbReference type="EnsemblMetazoa" id="XP_008190177.1"/>
    </source>
</evidence>
<keyword evidence="4" id="KW-1185">Reference proteome</keyword>
<accession>A0A8R2FEH5</accession>
<dbReference type="InterPro" id="IPR040676">
    <property type="entry name" value="DUF5641"/>
</dbReference>
<dbReference type="CDD" id="cd00303">
    <property type="entry name" value="retropepsin_like"/>
    <property type="match status" value="1"/>
</dbReference>
<reference evidence="3" key="2">
    <citation type="submission" date="2022-06" db="UniProtKB">
        <authorList>
            <consortium name="EnsemblMetazoa"/>
        </authorList>
    </citation>
    <scope>IDENTIFICATION</scope>
</reference>
<dbReference type="Gene3D" id="3.10.10.10">
    <property type="entry name" value="HIV Type 1 Reverse Transcriptase, subunit A, domain 1"/>
    <property type="match status" value="1"/>
</dbReference>
<dbReference type="SUPFAM" id="SSF56672">
    <property type="entry name" value="DNA/RNA polymerases"/>
    <property type="match status" value="1"/>
</dbReference>
<dbReference type="InterPro" id="IPR043128">
    <property type="entry name" value="Rev_trsase/Diguanyl_cyclase"/>
</dbReference>
<dbReference type="Proteomes" id="UP000007819">
    <property type="component" value="Unassembled WGS sequence"/>
</dbReference>
<evidence type="ECO:0000313" key="4">
    <source>
        <dbReference type="Proteomes" id="UP000007819"/>
    </source>
</evidence>
<dbReference type="PANTHER" id="PTHR47331">
    <property type="entry name" value="PHD-TYPE DOMAIN-CONTAINING PROTEIN"/>
    <property type="match status" value="1"/>
</dbReference>
<dbReference type="Gene3D" id="3.30.70.270">
    <property type="match status" value="1"/>
</dbReference>
<dbReference type="GO" id="GO:0003676">
    <property type="term" value="F:nucleic acid binding"/>
    <property type="evidence" value="ECO:0007669"/>
    <property type="project" value="InterPro"/>
</dbReference>
<dbReference type="SUPFAM" id="SSF50630">
    <property type="entry name" value="Acid proteases"/>
    <property type="match status" value="1"/>
</dbReference>
<dbReference type="GeneID" id="103312001"/>
<feature type="region of interest" description="Disordered" evidence="1">
    <location>
        <begin position="315"/>
        <end position="337"/>
    </location>
</feature>
<dbReference type="InterPro" id="IPR012337">
    <property type="entry name" value="RNaseH-like_sf"/>
</dbReference>
<dbReference type="EnsemblMetazoa" id="XM_008191955.1">
    <property type="protein sequence ID" value="XP_008190177.1"/>
    <property type="gene ID" value="LOC103312001"/>
</dbReference>
<reference evidence="4" key="1">
    <citation type="submission" date="2010-06" db="EMBL/GenBank/DDBJ databases">
        <authorList>
            <person name="Jiang H."/>
            <person name="Abraham K."/>
            <person name="Ali S."/>
            <person name="Alsbrooks S.L."/>
            <person name="Anim B.N."/>
            <person name="Anosike U.S."/>
            <person name="Attaway T."/>
            <person name="Bandaranaike D.P."/>
            <person name="Battles P.K."/>
            <person name="Bell S.N."/>
            <person name="Bell A.V."/>
            <person name="Beltran B."/>
            <person name="Bickham C."/>
            <person name="Bustamante Y."/>
            <person name="Caleb T."/>
            <person name="Canada A."/>
            <person name="Cardenas V."/>
            <person name="Carter K."/>
            <person name="Chacko J."/>
            <person name="Chandrabose M.N."/>
            <person name="Chavez D."/>
            <person name="Chavez A."/>
            <person name="Chen L."/>
            <person name="Chu H.-S."/>
            <person name="Claassen K.J."/>
            <person name="Cockrell R."/>
            <person name="Collins M."/>
            <person name="Cooper J.A."/>
            <person name="Cree A."/>
            <person name="Curry S.M."/>
            <person name="Da Y."/>
            <person name="Dao M.D."/>
            <person name="Das B."/>
            <person name="Davila M.-L."/>
            <person name="Davy-Carroll L."/>
            <person name="Denson S."/>
            <person name="Dinh H."/>
            <person name="Ebong V.E."/>
            <person name="Edwards J.R."/>
            <person name="Egan A."/>
            <person name="El-Daye J."/>
            <person name="Escobedo L."/>
            <person name="Fernandez S."/>
            <person name="Fernando P.R."/>
            <person name="Flagg N."/>
            <person name="Forbes L.D."/>
            <person name="Fowler R.G."/>
            <person name="Fu Q."/>
            <person name="Gabisi R.A."/>
            <person name="Ganer J."/>
            <person name="Garbino Pronczuk A."/>
            <person name="Garcia R.M."/>
            <person name="Garner T."/>
            <person name="Garrett T.E."/>
            <person name="Gonzalez D.A."/>
            <person name="Hamid H."/>
            <person name="Hawkins E.S."/>
            <person name="Hirani K."/>
            <person name="Hogues M.E."/>
            <person name="Hollins B."/>
            <person name="Hsiao C.-H."/>
            <person name="Jabil R."/>
            <person name="James M.L."/>
            <person name="Jhangiani S.N."/>
            <person name="Johnson B."/>
            <person name="Johnson Q."/>
            <person name="Joshi V."/>
            <person name="Kalu J.B."/>
            <person name="Kam C."/>
            <person name="Kashfia A."/>
            <person name="Keebler J."/>
            <person name="Kisamo H."/>
            <person name="Kovar C.L."/>
            <person name="Lago L.A."/>
            <person name="Lai C.-Y."/>
            <person name="Laidlaw J."/>
            <person name="Lara F."/>
            <person name="Le T.-K."/>
            <person name="Lee S.L."/>
            <person name="Legall F.H."/>
            <person name="Lemon S.J."/>
            <person name="Lewis L.R."/>
            <person name="Li B."/>
            <person name="Liu Y."/>
            <person name="Liu Y.-S."/>
            <person name="Lopez J."/>
            <person name="Lozado R.J."/>
            <person name="Lu J."/>
            <person name="Madu R.C."/>
            <person name="Maheshwari M."/>
            <person name="Maheshwari R."/>
            <person name="Malloy K."/>
            <person name="Martinez E."/>
            <person name="Mathew T."/>
            <person name="Mercado I.C."/>
            <person name="Mercado C."/>
            <person name="Meyer B."/>
            <person name="Montgomery K."/>
            <person name="Morgan M.B."/>
            <person name="Munidasa M."/>
            <person name="Nazareth L.V."/>
            <person name="Nelson J."/>
            <person name="Ng B.M."/>
            <person name="Nguyen N.B."/>
            <person name="Nguyen P.Q."/>
            <person name="Nguyen T."/>
            <person name="Obregon M."/>
            <person name="Okwuonu G.O."/>
            <person name="Onwere C.G."/>
            <person name="Orozco G."/>
            <person name="Parra A."/>
            <person name="Patel S."/>
            <person name="Patil S."/>
            <person name="Perez A."/>
            <person name="Perez Y."/>
            <person name="Pham C."/>
            <person name="Primus E.L."/>
            <person name="Pu L.-L."/>
            <person name="Puazo M."/>
            <person name="Qin X."/>
            <person name="Quiroz J.B."/>
            <person name="Reese J."/>
            <person name="Richards S."/>
            <person name="Rives C.M."/>
            <person name="Robberts R."/>
            <person name="Ruiz S.J."/>
            <person name="Ruiz M.J."/>
            <person name="Santibanez J."/>
            <person name="Schneider B.W."/>
            <person name="Sisson I."/>
            <person name="Smith M."/>
            <person name="Sodergren E."/>
            <person name="Song X.-Z."/>
            <person name="Song B.B."/>
            <person name="Summersgill H."/>
            <person name="Thelus R."/>
            <person name="Thornton R.D."/>
            <person name="Trejos Z.Y."/>
            <person name="Usmani K."/>
            <person name="Vattathil S."/>
            <person name="Villasana D."/>
            <person name="Walker D.L."/>
            <person name="Wang S."/>
            <person name="Wang K."/>
            <person name="White C.S."/>
            <person name="Williams A.C."/>
            <person name="Williamson J."/>
            <person name="Wilson K."/>
            <person name="Woghiren I.O."/>
            <person name="Woodworth J.R."/>
            <person name="Worley K.C."/>
            <person name="Wright R.A."/>
            <person name="Wu W."/>
            <person name="Young L."/>
            <person name="Zhang L."/>
            <person name="Zhang J."/>
            <person name="Zhu Y."/>
            <person name="Muzny D.M."/>
            <person name="Weinstock G."/>
            <person name="Gibbs R.A."/>
        </authorList>
    </citation>
    <scope>NUCLEOTIDE SEQUENCE [LARGE SCALE GENOMIC DNA]</scope>
    <source>
        <strain evidence="4">LSR1</strain>
    </source>
</reference>